<dbReference type="SMART" id="SM00066">
    <property type="entry name" value="GAL4"/>
    <property type="match status" value="1"/>
</dbReference>
<evidence type="ECO:0000313" key="6">
    <source>
        <dbReference type="Proteomes" id="UP000016922"/>
    </source>
</evidence>
<dbReference type="AlphaFoldDB" id="S3D2T5"/>
<feature type="compositionally biased region" description="Gly residues" evidence="3">
    <location>
        <begin position="688"/>
        <end position="698"/>
    </location>
</feature>
<evidence type="ECO:0000256" key="2">
    <source>
        <dbReference type="ARBA" id="ARBA00023242"/>
    </source>
</evidence>
<feature type="domain" description="Zn(2)-C6 fungal-type" evidence="4">
    <location>
        <begin position="8"/>
        <end position="37"/>
    </location>
</feature>
<dbReference type="PROSITE" id="PS00463">
    <property type="entry name" value="ZN2_CY6_FUNGAL_1"/>
    <property type="match status" value="1"/>
</dbReference>
<dbReference type="CDD" id="cd00067">
    <property type="entry name" value="GAL4"/>
    <property type="match status" value="1"/>
</dbReference>
<dbReference type="SMART" id="SM00906">
    <property type="entry name" value="Fungal_trans"/>
    <property type="match status" value="1"/>
</dbReference>
<dbReference type="Proteomes" id="UP000016922">
    <property type="component" value="Unassembled WGS sequence"/>
</dbReference>
<organism evidence="5 6">
    <name type="scientific">Glarea lozoyensis (strain ATCC 20868 / MF5171)</name>
    <dbReference type="NCBI Taxonomy" id="1116229"/>
    <lineage>
        <taxon>Eukaryota</taxon>
        <taxon>Fungi</taxon>
        <taxon>Dikarya</taxon>
        <taxon>Ascomycota</taxon>
        <taxon>Pezizomycotina</taxon>
        <taxon>Leotiomycetes</taxon>
        <taxon>Helotiales</taxon>
        <taxon>Helotiaceae</taxon>
        <taxon>Glarea</taxon>
    </lineage>
</organism>
<dbReference type="RefSeq" id="XP_008080804.1">
    <property type="nucleotide sequence ID" value="XM_008082613.1"/>
</dbReference>
<sequence length="698" mass="77359">MSSSVKRACDACHRRKVKCDGINPCRNCSQAQLSCTYHAIPQKKGPKGSRAKVISELRETQRQTTLSNKVASRMNGITSPPCSPTLTPTPGLLTPEMIKECIEFFFANMYPTLPILHRERLEQQAMYADQNVDTYCLLTALCAFMMIQPGMGIPGDPLGLDTVPGSNLVSGNLLMEETLRVRKSYDHLETPTLNSLVTSFFLFGCYFGLDLHNKAWFHLREATTLSHILSMQKEESYLQFDAVESSRRRRLYWLLFVTERAYALQRHRPLSLQATISLPTQNDDPSDPQAHHLQGFLHLISLFRPFDESFVALWNKTRTDCSPPYLAALQKQLNDALPTYLNSTENQTADLRTSQSWLRTMVWQLSIQNGCLSSNHEDPSMTFHYPVEIARELISMTSQFSQQSMEVHGIGLIEKLFDVACSLTDVLSLLPPNPDPFQLGPRDYLNDFIRLLSILRSGDHRFLPLLLSKVHDVLPRLVNPMLQSAPDTAANKYAEVDIFDGFGNAGMGVASNFPGYNGDGSSGHFKVEPDADFSRPNPALAPYNKQMEALGSPIDAPETGSDNTPFTSPPIIQSPMSPMEYPGMGGYGGYHNMNATTMPNDMHLRNNLGHLGEGVGGGGQVEFKQEFDGNMNLGAQGVGSHNTMGMIRRPPLRQGSGSSFGVQIPRSVPGQFSHLQRANSHGQEINPGMGGVGDMPFR</sequence>
<dbReference type="Gene3D" id="4.10.240.10">
    <property type="entry name" value="Zn(2)-C6 fungal-type DNA-binding domain"/>
    <property type="match status" value="1"/>
</dbReference>
<dbReference type="HOGENOM" id="CLU_016574_2_1_1"/>
<dbReference type="eggNOG" id="ENOG502RXSB">
    <property type="taxonomic scope" value="Eukaryota"/>
</dbReference>
<dbReference type="KEGG" id="glz:GLAREA_07926"/>
<keyword evidence="6" id="KW-1185">Reference proteome</keyword>
<evidence type="ECO:0000313" key="5">
    <source>
        <dbReference type="EMBL" id="EPE32792.1"/>
    </source>
</evidence>
<name>S3D2T5_GLAL2</name>
<dbReference type="GO" id="GO:0006351">
    <property type="term" value="P:DNA-templated transcription"/>
    <property type="evidence" value="ECO:0007669"/>
    <property type="project" value="InterPro"/>
</dbReference>
<dbReference type="InterPro" id="IPR001138">
    <property type="entry name" value="Zn2Cys6_DnaBD"/>
</dbReference>
<dbReference type="PANTHER" id="PTHR31668">
    <property type="entry name" value="GLUCOSE TRANSPORT TRANSCRIPTION REGULATOR RGT1-RELATED-RELATED"/>
    <property type="match status" value="1"/>
</dbReference>
<evidence type="ECO:0000256" key="1">
    <source>
        <dbReference type="ARBA" id="ARBA00022723"/>
    </source>
</evidence>
<evidence type="ECO:0000259" key="4">
    <source>
        <dbReference type="PROSITE" id="PS50048"/>
    </source>
</evidence>
<dbReference type="GO" id="GO:0008270">
    <property type="term" value="F:zinc ion binding"/>
    <property type="evidence" value="ECO:0007669"/>
    <property type="project" value="InterPro"/>
</dbReference>
<dbReference type="PROSITE" id="PS50048">
    <property type="entry name" value="ZN2_CY6_FUNGAL_2"/>
    <property type="match status" value="1"/>
</dbReference>
<dbReference type="Pfam" id="PF04082">
    <property type="entry name" value="Fungal_trans"/>
    <property type="match status" value="1"/>
</dbReference>
<dbReference type="OMA" id="KAWYYLR"/>
<keyword evidence="5" id="KW-0238">DNA-binding</keyword>
<dbReference type="InterPro" id="IPR050797">
    <property type="entry name" value="Carb_Metab_Trans_Reg"/>
</dbReference>
<gene>
    <name evidence="5" type="ORF">GLAREA_07926</name>
</gene>
<accession>S3D2T5</accession>
<evidence type="ECO:0000256" key="3">
    <source>
        <dbReference type="SAM" id="MobiDB-lite"/>
    </source>
</evidence>
<reference evidence="5 6" key="1">
    <citation type="journal article" date="2013" name="BMC Genomics">
        <title>Genomics-driven discovery of the pneumocandin biosynthetic gene cluster in the fungus Glarea lozoyensis.</title>
        <authorList>
            <person name="Chen L."/>
            <person name="Yue Q."/>
            <person name="Zhang X."/>
            <person name="Xiang M."/>
            <person name="Wang C."/>
            <person name="Li S."/>
            <person name="Che Y."/>
            <person name="Ortiz-Lopez F.J."/>
            <person name="Bills G.F."/>
            <person name="Liu X."/>
            <person name="An Z."/>
        </authorList>
    </citation>
    <scope>NUCLEOTIDE SEQUENCE [LARGE SCALE GENOMIC DNA]</scope>
    <source>
        <strain evidence="6">ATCC 20868 / MF5171</strain>
    </source>
</reference>
<keyword evidence="2" id="KW-0539">Nucleus</keyword>
<dbReference type="GO" id="GO:0003677">
    <property type="term" value="F:DNA binding"/>
    <property type="evidence" value="ECO:0007669"/>
    <property type="project" value="UniProtKB-KW"/>
</dbReference>
<dbReference type="GO" id="GO:0000981">
    <property type="term" value="F:DNA-binding transcription factor activity, RNA polymerase II-specific"/>
    <property type="evidence" value="ECO:0007669"/>
    <property type="project" value="InterPro"/>
</dbReference>
<feature type="region of interest" description="Disordered" evidence="3">
    <location>
        <begin position="678"/>
        <end position="698"/>
    </location>
</feature>
<dbReference type="SUPFAM" id="SSF57701">
    <property type="entry name" value="Zn2/Cys6 DNA-binding domain"/>
    <property type="match status" value="1"/>
</dbReference>
<dbReference type="STRING" id="1116229.S3D2T5"/>
<dbReference type="OrthoDB" id="4132249at2759"/>
<dbReference type="EMBL" id="KE145359">
    <property type="protein sequence ID" value="EPE32792.1"/>
    <property type="molecule type" value="Genomic_DNA"/>
</dbReference>
<keyword evidence="1" id="KW-0479">Metal-binding</keyword>
<dbReference type="Pfam" id="PF00172">
    <property type="entry name" value="Zn_clus"/>
    <property type="match status" value="1"/>
</dbReference>
<proteinExistence type="predicted"/>
<dbReference type="GeneID" id="19466978"/>
<dbReference type="InterPro" id="IPR007219">
    <property type="entry name" value="XnlR_reg_dom"/>
</dbReference>
<dbReference type="CDD" id="cd12148">
    <property type="entry name" value="fungal_TF_MHR"/>
    <property type="match status" value="1"/>
</dbReference>
<protein>
    <submittedName>
        <fullName evidence="5">Zn2/Cys6 DNA-binding protein</fullName>
    </submittedName>
</protein>
<dbReference type="InterPro" id="IPR036864">
    <property type="entry name" value="Zn2-C6_fun-type_DNA-bd_sf"/>
</dbReference>
<dbReference type="PANTHER" id="PTHR31668:SF20">
    <property type="entry name" value="ZN(II)2CYS6 TRANSCRIPTION FACTOR (EUROFUNG)"/>
    <property type="match status" value="1"/>
</dbReference>